<organism evidence="2 3">
    <name type="scientific">Sphagnum jensenii</name>
    <dbReference type="NCBI Taxonomy" id="128206"/>
    <lineage>
        <taxon>Eukaryota</taxon>
        <taxon>Viridiplantae</taxon>
        <taxon>Streptophyta</taxon>
        <taxon>Embryophyta</taxon>
        <taxon>Bryophyta</taxon>
        <taxon>Sphagnophytina</taxon>
        <taxon>Sphagnopsida</taxon>
        <taxon>Sphagnales</taxon>
        <taxon>Sphagnaceae</taxon>
        <taxon>Sphagnum</taxon>
    </lineage>
</organism>
<evidence type="ECO:0000256" key="1">
    <source>
        <dbReference type="SAM" id="MobiDB-lite"/>
    </source>
</evidence>
<proteinExistence type="predicted"/>
<feature type="compositionally biased region" description="Polar residues" evidence="1">
    <location>
        <begin position="191"/>
        <end position="212"/>
    </location>
</feature>
<evidence type="ECO:0000313" key="3">
    <source>
        <dbReference type="Proteomes" id="UP001497522"/>
    </source>
</evidence>
<keyword evidence="3" id="KW-1185">Reference proteome</keyword>
<feature type="region of interest" description="Disordered" evidence="1">
    <location>
        <begin position="179"/>
        <end position="346"/>
    </location>
</feature>
<name>A0ABP1AZR5_9BRYO</name>
<evidence type="ECO:0000313" key="2">
    <source>
        <dbReference type="EMBL" id="CAK9868003.1"/>
    </source>
</evidence>
<reference evidence="2" key="1">
    <citation type="submission" date="2024-03" db="EMBL/GenBank/DDBJ databases">
        <authorList>
            <consortium name="ELIXIR-Norway"/>
            <consortium name="Elixir Norway"/>
        </authorList>
    </citation>
    <scope>NUCLEOTIDE SEQUENCE</scope>
</reference>
<dbReference type="EMBL" id="OZ023718">
    <property type="protein sequence ID" value="CAK9868003.1"/>
    <property type="molecule type" value="Genomic_DNA"/>
</dbReference>
<gene>
    <name evidence="2" type="ORF">CSSPJE1EN2_LOCUS10998</name>
</gene>
<accession>A0ABP1AZR5</accession>
<protein>
    <submittedName>
        <fullName evidence="2">Uncharacterized protein</fullName>
    </submittedName>
</protein>
<sequence length="671" mass="71978">MAQVLHGGKLIVTVNMLEGKIQFLFGNAKSMAQIVGVGLDFATVSLTRQNVIVVEGITKLEWTTLWGEVFLGESLFENPIFMEEVVISPPDHEEPQGSHVNALTTVAMFFMIQKFLQNLDVGKAYNQVVRGVATTMTEDRQSDIGLVHAKSVNDRSTGILGFNLWDSVLPFKRWHGSATRNTSGEGGSHLGGTNTPSEGDKNQGGSATRNTSGEGGSHLGGTNTPSEGDKDQDGSATRNTSGGGGSHLGGTNTPSEEDKDQDGSATRNTSGGGGSHLGGTNTPSGEDKDKDGSATRNTSGGGGSHLGGTNTPSEGDKDQGGNGRDDDDSHQDRGSKGQKMQQNTQCEISVTVVPGYEPGVWSRDIDPTPEQLKESYISPILTFLFKKAGNNRSIKSTINVCCGMEATSLGQVNHGSERFGWCQNHIHASLQCLQPGAATLGGESSLLGTKDLKDIFTEQTQATCPQAKFGVTAGYHRHVSASASVDLPLKSTLTSNQRMTEMPSEFISGTGFHASCHDKPGPLPMFQYAFDFRPQLPPNMFPDGPDQEKYDGMRCTVYPSFEGVWIALKDTECEYKLQVERHVCELVVAQSLSSLNPKTWAGGKEKLPCNCNKMSQTYEVKLLINHQMLGIETLQKFGKDELTKDKPKNALLELLLDDSGRGPHGASSSTQ</sequence>
<dbReference type="Proteomes" id="UP001497522">
    <property type="component" value="Chromosome 17"/>
</dbReference>